<dbReference type="RefSeq" id="WP_369456460.1">
    <property type="nucleotide sequence ID" value="NZ_JBGCUO010000003.1"/>
</dbReference>
<comment type="similarity">
    <text evidence="2 8">Belongs to the lactate permease family.</text>
</comment>
<evidence type="ECO:0000256" key="5">
    <source>
        <dbReference type="ARBA" id="ARBA00022692"/>
    </source>
</evidence>
<keyword evidence="3 8" id="KW-0813">Transport</keyword>
<evidence type="ECO:0000256" key="4">
    <source>
        <dbReference type="ARBA" id="ARBA00022475"/>
    </source>
</evidence>
<evidence type="ECO:0000256" key="2">
    <source>
        <dbReference type="ARBA" id="ARBA00010100"/>
    </source>
</evidence>
<comment type="function">
    <text evidence="8">Uptake of L-lactate across the membrane. Can also transport D-lactate and glycolate.</text>
</comment>
<feature type="transmembrane region" description="Helical" evidence="8">
    <location>
        <begin position="514"/>
        <end position="534"/>
    </location>
</feature>
<feature type="transmembrane region" description="Helical" evidence="8">
    <location>
        <begin position="99"/>
        <end position="116"/>
    </location>
</feature>
<keyword evidence="5 8" id="KW-0812">Transmembrane</keyword>
<keyword evidence="10" id="KW-1185">Reference proteome</keyword>
<dbReference type="InterPro" id="IPR003804">
    <property type="entry name" value="Lactate_perm"/>
</dbReference>
<dbReference type="Proteomes" id="UP001562065">
    <property type="component" value="Unassembled WGS sequence"/>
</dbReference>
<keyword evidence="8" id="KW-0997">Cell inner membrane</keyword>
<feature type="transmembrane region" description="Helical" evidence="8">
    <location>
        <begin position="345"/>
        <end position="364"/>
    </location>
</feature>
<evidence type="ECO:0000256" key="6">
    <source>
        <dbReference type="ARBA" id="ARBA00022989"/>
    </source>
</evidence>
<organism evidence="9 10">
    <name type="scientific">Isoalcanivorax beigongshangi</name>
    <dbReference type="NCBI Taxonomy" id="3238810"/>
    <lineage>
        <taxon>Bacteria</taxon>
        <taxon>Pseudomonadati</taxon>
        <taxon>Pseudomonadota</taxon>
        <taxon>Gammaproteobacteria</taxon>
        <taxon>Oceanospirillales</taxon>
        <taxon>Alcanivoracaceae</taxon>
        <taxon>Isoalcanivorax</taxon>
    </lineage>
</organism>
<protein>
    <recommendedName>
        <fullName evidence="8">L-lactate permease</fullName>
    </recommendedName>
</protein>
<keyword evidence="6 8" id="KW-1133">Transmembrane helix</keyword>
<feature type="transmembrane region" description="Helical" evidence="8">
    <location>
        <begin position="6"/>
        <end position="24"/>
    </location>
</feature>
<evidence type="ECO:0000313" key="9">
    <source>
        <dbReference type="EMBL" id="MEY1663145.1"/>
    </source>
</evidence>
<evidence type="ECO:0000256" key="3">
    <source>
        <dbReference type="ARBA" id="ARBA00022448"/>
    </source>
</evidence>
<sequence>MSWIFSALPIIALLILMVQMNWTAQQAGATGIFISVGVAIFVFDMSLRALSVSGAKGVWDALPILYVVWPALLLYQVMNQSGGYDALRQGIAKLSRNELFVVVALGWVFTSFLQGIDGFGTPIAVVAPLLVAFGMKPIYAVAIPIIAHIWAKFFGTLGVGWLATLAVVDFDPASELSMGLQAAALISIQAFFGGFTVAYMYGRWAAVKAGLPLVLIIASIHAIGQFLVVYIDPILAAFLPAALAMLALYPLSRWRRYREPDLSITDRPAMLGDAHVEAQSTAAPMGMGMAFFPYALLTVLALATSLIDPLRAFLHGPSFGFLFPALQSAAGGGLAAAELYAPLHFLNHPGATITVTALVTWVLFRRKDFFRQWTARSGKQPAGILQGLVASAVPASVPIVAFLVLASVMKHSGQNAMLALGVAAIAPTYVFAFLANGIGLLGAFMTSSSTSSQVIFSELQVELAKAKGLPPTTILAAQSAGGAIGNAIAPANVVMGASTANINGQEGAILRKTLPWTLAAFVLTGVMTVLFSLYF</sequence>
<keyword evidence="7 8" id="KW-0472">Membrane</keyword>
<evidence type="ECO:0000256" key="8">
    <source>
        <dbReference type="RuleBase" id="RU365092"/>
    </source>
</evidence>
<keyword evidence="4" id="KW-1003">Cell membrane</keyword>
<comment type="subcellular location">
    <subcellularLocation>
        <location evidence="8">Cell inner membrane</location>
        <topology evidence="8">Multi-pass membrane protein</topology>
    </subcellularLocation>
    <subcellularLocation>
        <location evidence="1">Cell membrane</location>
        <topology evidence="1">Multi-pass membrane protein</topology>
    </subcellularLocation>
</comment>
<feature type="transmembrane region" description="Helical" evidence="8">
    <location>
        <begin position="180"/>
        <end position="202"/>
    </location>
</feature>
<evidence type="ECO:0000313" key="10">
    <source>
        <dbReference type="Proteomes" id="UP001562065"/>
    </source>
</evidence>
<feature type="transmembrane region" description="Helical" evidence="8">
    <location>
        <begin position="234"/>
        <end position="251"/>
    </location>
</feature>
<reference evidence="9 10" key="1">
    <citation type="submission" date="2024-07" db="EMBL/GenBank/DDBJ databases">
        <authorList>
            <person name="Ren Q."/>
        </authorList>
    </citation>
    <scope>NUCLEOTIDE SEQUENCE [LARGE SCALE GENOMIC DNA]</scope>
    <source>
        <strain evidence="9 10">REN37</strain>
    </source>
</reference>
<evidence type="ECO:0000256" key="1">
    <source>
        <dbReference type="ARBA" id="ARBA00004651"/>
    </source>
</evidence>
<gene>
    <name evidence="9" type="ORF">AB5I84_13360</name>
</gene>
<feature type="transmembrane region" description="Helical" evidence="8">
    <location>
        <begin position="209"/>
        <end position="228"/>
    </location>
</feature>
<dbReference type="PANTHER" id="PTHR30003:SF2">
    <property type="entry name" value="L-LACTATE PERMEASE"/>
    <property type="match status" value="1"/>
</dbReference>
<feature type="transmembrane region" description="Helical" evidence="8">
    <location>
        <begin position="384"/>
        <end position="406"/>
    </location>
</feature>
<name>A0ABV4AKH4_9GAMM</name>
<comment type="caution">
    <text evidence="9">The sequence shown here is derived from an EMBL/GenBank/DDBJ whole genome shotgun (WGS) entry which is preliminary data.</text>
</comment>
<dbReference type="EMBL" id="JBGCUO010000003">
    <property type="protein sequence ID" value="MEY1663145.1"/>
    <property type="molecule type" value="Genomic_DNA"/>
</dbReference>
<proteinExistence type="inferred from homology"/>
<feature type="transmembrane region" description="Helical" evidence="8">
    <location>
        <begin position="418"/>
        <end position="444"/>
    </location>
</feature>
<feature type="transmembrane region" description="Helical" evidence="8">
    <location>
        <begin position="289"/>
        <end position="307"/>
    </location>
</feature>
<accession>A0ABV4AKH4</accession>
<feature type="transmembrane region" description="Helical" evidence="8">
    <location>
        <begin position="57"/>
        <end position="78"/>
    </location>
</feature>
<feature type="transmembrane region" description="Helical" evidence="8">
    <location>
        <begin position="149"/>
        <end position="168"/>
    </location>
</feature>
<evidence type="ECO:0000256" key="7">
    <source>
        <dbReference type="ARBA" id="ARBA00023136"/>
    </source>
</evidence>
<feature type="transmembrane region" description="Helical" evidence="8">
    <location>
        <begin position="31"/>
        <end position="51"/>
    </location>
</feature>
<feature type="transmembrane region" description="Helical" evidence="8">
    <location>
        <begin position="122"/>
        <end position="142"/>
    </location>
</feature>
<dbReference type="PANTHER" id="PTHR30003">
    <property type="entry name" value="L-LACTATE PERMEASE"/>
    <property type="match status" value="1"/>
</dbReference>
<dbReference type="Pfam" id="PF02652">
    <property type="entry name" value="Lactate_perm"/>
    <property type="match status" value="1"/>
</dbReference>